<feature type="binding site" evidence="5">
    <location>
        <position position="177"/>
    </location>
    <ligand>
        <name>(2E)-4-hydroxy-3-methylbut-2-enyl diphosphate</name>
        <dbReference type="ChEBI" id="CHEBI:128753"/>
    </ligand>
</feature>
<dbReference type="HAMAP" id="MF_00191">
    <property type="entry name" value="IspH"/>
    <property type="match status" value="1"/>
</dbReference>
<comment type="function">
    <text evidence="5">Catalyzes the conversion of 1-hydroxy-2-methyl-2-(E)-butenyl 4-diphosphate (HMBPP) into a mixture of isopentenyl diphosphate (IPP) and dimethylallyl diphosphate (DMAPP). Acts in the terminal step of the DOXP/MEP pathway for isoprenoid precursor biosynthesis.</text>
</comment>
<feature type="binding site" evidence="5">
    <location>
        <position position="280"/>
    </location>
    <ligand>
        <name>dimethylallyl diphosphate</name>
        <dbReference type="ChEBI" id="CHEBI:57623"/>
    </ligand>
</feature>
<feature type="binding site" evidence="5">
    <location>
        <position position="50"/>
    </location>
    <ligand>
        <name>isopentenyl diphosphate</name>
        <dbReference type="ChEBI" id="CHEBI:128769"/>
    </ligand>
</feature>
<comment type="pathway">
    <text evidence="5">Isoprenoid biosynthesis; isopentenyl diphosphate biosynthesis via DXP pathway; isopentenyl diphosphate from 1-deoxy-D-xylulose 5-phosphate: step 6/6.</text>
</comment>
<feature type="binding site" evidence="5">
    <location>
        <position position="236"/>
    </location>
    <ligand>
        <name>isopentenyl diphosphate</name>
        <dbReference type="ChEBI" id="CHEBI:128769"/>
    </ligand>
</feature>
<feature type="binding site" evidence="5">
    <location>
        <position position="236"/>
    </location>
    <ligand>
        <name>(2E)-4-hydroxy-3-methylbut-2-enyl diphosphate</name>
        <dbReference type="ChEBI" id="CHEBI:128753"/>
    </ligand>
</feature>
<organism evidence="6 7">
    <name type="scientific">Borborobacter arsenicus</name>
    <dbReference type="NCBI Taxonomy" id="1851146"/>
    <lineage>
        <taxon>Bacteria</taxon>
        <taxon>Pseudomonadati</taxon>
        <taxon>Pseudomonadota</taxon>
        <taxon>Alphaproteobacteria</taxon>
        <taxon>Hyphomicrobiales</taxon>
        <taxon>Phyllobacteriaceae</taxon>
        <taxon>Borborobacter</taxon>
    </lineage>
</organism>
<comment type="catalytic activity">
    <reaction evidence="5">
        <text>isopentenyl diphosphate + 2 oxidized [2Fe-2S]-[ferredoxin] + H2O = (2E)-4-hydroxy-3-methylbut-2-enyl diphosphate + 2 reduced [2Fe-2S]-[ferredoxin] + 2 H(+)</text>
        <dbReference type="Rhea" id="RHEA:24488"/>
        <dbReference type="Rhea" id="RHEA-COMP:10000"/>
        <dbReference type="Rhea" id="RHEA-COMP:10001"/>
        <dbReference type="ChEBI" id="CHEBI:15377"/>
        <dbReference type="ChEBI" id="CHEBI:15378"/>
        <dbReference type="ChEBI" id="CHEBI:33737"/>
        <dbReference type="ChEBI" id="CHEBI:33738"/>
        <dbReference type="ChEBI" id="CHEBI:128753"/>
        <dbReference type="ChEBI" id="CHEBI:128769"/>
        <dbReference type="EC" id="1.17.7.4"/>
    </reaction>
</comment>
<evidence type="ECO:0000313" key="6">
    <source>
        <dbReference type="EMBL" id="RUM97219.1"/>
    </source>
</evidence>
<keyword evidence="5" id="KW-0414">Isoprene biosynthesis</keyword>
<feature type="binding site" evidence="5">
    <location>
        <position position="50"/>
    </location>
    <ligand>
        <name>(2E)-4-hydroxy-3-methylbut-2-enyl diphosphate</name>
        <dbReference type="ChEBI" id="CHEBI:128753"/>
    </ligand>
</feature>
<dbReference type="GO" id="GO:0051745">
    <property type="term" value="F:4-hydroxy-3-methylbut-2-enyl diphosphate reductase activity"/>
    <property type="evidence" value="ECO:0007669"/>
    <property type="project" value="UniProtKB-UniRule"/>
</dbReference>
<dbReference type="UniPathway" id="UPA00059">
    <property type="reaction ID" value="UER00105"/>
</dbReference>
<feature type="active site" description="Proton donor" evidence="5">
    <location>
        <position position="138"/>
    </location>
</feature>
<feature type="binding site" evidence="5">
    <location>
        <position position="50"/>
    </location>
    <ligand>
        <name>dimethylallyl diphosphate</name>
        <dbReference type="ChEBI" id="CHEBI:57623"/>
    </ligand>
</feature>
<keyword evidence="4 5" id="KW-0411">Iron-sulfur</keyword>
<dbReference type="OrthoDB" id="9804068at2"/>
<dbReference type="Gene3D" id="3.40.1010.20">
    <property type="entry name" value="4-hydroxy-3-methylbut-2-enyl diphosphate reductase, catalytic domain"/>
    <property type="match status" value="2"/>
</dbReference>
<evidence type="ECO:0000313" key="7">
    <source>
        <dbReference type="Proteomes" id="UP000281647"/>
    </source>
</evidence>
<feature type="binding site" evidence="5">
    <location>
        <position position="86"/>
    </location>
    <ligand>
        <name>(2E)-4-hydroxy-3-methylbut-2-enyl diphosphate</name>
        <dbReference type="ChEBI" id="CHEBI:128753"/>
    </ligand>
</feature>
<feature type="binding site" evidence="5">
    <location>
        <position position="237"/>
    </location>
    <ligand>
        <name>(2E)-4-hydroxy-3-methylbut-2-enyl diphosphate</name>
        <dbReference type="ChEBI" id="CHEBI:128753"/>
    </ligand>
</feature>
<keyword evidence="7" id="KW-1185">Reference proteome</keyword>
<feature type="binding site" evidence="5">
    <location>
        <position position="108"/>
    </location>
    <ligand>
        <name>[4Fe-4S] cluster</name>
        <dbReference type="ChEBI" id="CHEBI:49883"/>
    </ligand>
</feature>
<evidence type="ECO:0000256" key="5">
    <source>
        <dbReference type="HAMAP-Rule" id="MF_00191"/>
    </source>
</evidence>
<dbReference type="InterPro" id="IPR003451">
    <property type="entry name" value="LytB/IspH"/>
</dbReference>
<comment type="caution">
    <text evidence="6">The sequence shown here is derived from an EMBL/GenBank/DDBJ whole genome shotgun (WGS) entry which is preliminary data.</text>
</comment>
<sequence length="336" mass="36427">MPENPTKPPLTIRLCQPRGFCAGVDRAIQIVVLALKKYGAPVYVRHEIVHNRYVVEGLQNLGAVFIEELNEIPDDHHECPVVFSAHGVPKSVPADAQARELFYLDATCPLVSKVHKQAMRHQRLGRHVLLIGHAGHPEVIGTMGQLPEGCVTLIETEADVANFEPADPEALGFVTQTTLSVEDTAGLIRALQKKFPEIKAAAAESICYATTNRQEAVKETAPGADLFLIVGAPNSSNSRRLVEVAERAGARMSLLVQRASEIPWDEIAGISTLGLSAGASAPEIIVDEIIDAFRERFEVSVDLAVTATETEDFPVMRVLRDVELTAADMAFVNGTV</sequence>
<dbReference type="Gene3D" id="3.40.50.11270">
    <property type="match status" value="1"/>
</dbReference>
<comment type="similarity">
    <text evidence="5">Belongs to the IspH family.</text>
</comment>
<feature type="binding site" evidence="5">
    <location>
        <position position="235"/>
    </location>
    <ligand>
        <name>(2E)-4-hydroxy-3-methylbut-2-enyl diphosphate</name>
        <dbReference type="ChEBI" id="CHEBI:128753"/>
    </ligand>
</feature>
<dbReference type="AlphaFoldDB" id="A0A432V4Z1"/>
<feature type="binding site" evidence="5">
    <location>
        <position position="280"/>
    </location>
    <ligand>
        <name>isopentenyl diphosphate</name>
        <dbReference type="ChEBI" id="CHEBI:128769"/>
    </ligand>
</feature>
<dbReference type="UniPathway" id="UPA00056">
    <property type="reaction ID" value="UER00097"/>
</dbReference>
<feature type="binding site" evidence="5">
    <location>
        <position position="237"/>
    </location>
    <ligand>
        <name>isopentenyl diphosphate</name>
        <dbReference type="ChEBI" id="CHEBI:128769"/>
    </ligand>
</feature>
<dbReference type="NCBIfam" id="TIGR00216">
    <property type="entry name" value="ispH_lytB"/>
    <property type="match status" value="1"/>
</dbReference>
<feature type="binding site" evidence="5">
    <location>
        <position position="86"/>
    </location>
    <ligand>
        <name>isopentenyl diphosphate</name>
        <dbReference type="ChEBI" id="CHEBI:128769"/>
    </ligand>
</feature>
<reference evidence="6 7" key="1">
    <citation type="submission" date="2018-11" db="EMBL/GenBank/DDBJ databases">
        <title>Pseudaminobacter arsenicus sp. nov., an arsenic-resistant bacterium isolated from arsenic-rich aquifers.</title>
        <authorList>
            <person name="Mu Y."/>
        </authorList>
    </citation>
    <scope>NUCLEOTIDE SEQUENCE [LARGE SCALE GENOMIC DNA]</scope>
    <source>
        <strain evidence="6 7">CB3</strain>
    </source>
</reference>
<dbReference type="Pfam" id="PF02401">
    <property type="entry name" value="LYTB"/>
    <property type="match status" value="1"/>
</dbReference>
<keyword evidence="2 5" id="KW-0479">Metal-binding</keyword>
<feature type="binding site" evidence="5">
    <location>
        <position position="21"/>
    </location>
    <ligand>
        <name>[4Fe-4S] cluster</name>
        <dbReference type="ChEBI" id="CHEBI:49883"/>
    </ligand>
</feature>
<dbReference type="GO" id="GO:0019288">
    <property type="term" value="P:isopentenyl diphosphate biosynthetic process, methylerythritol 4-phosphate pathway"/>
    <property type="evidence" value="ECO:0007669"/>
    <property type="project" value="UniProtKB-UniRule"/>
</dbReference>
<name>A0A432V4Z1_9HYPH</name>
<feature type="binding site" evidence="5">
    <location>
        <position position="207"/>
    </location>
    <ligand>
        <name>[4Fe-4S] cluster</name>
        <dbReference type="ChEBI" id="CHEBI:49883"/>
    </ligand>
</feature>
<dbReference type="Proteomes" id="UP000281647">
    <property type="component" value="Unassembled WGS sequence"/>
</dbReference>
<comment type="cofactor">
    <cofactor evidence="5">
        <name>[4Fe-4S] cluster</name>
        <dbReference type="ChEBI" id="CHEBI:49883"/>
    </cofactor>
    <text evidence="5">Binds 1 [4Fe-4S] cluster per subunit.</text>
</comment>
<comment type="catalytic activity">
    <reaction evidence="5">
        <text>dimethylallyl diphosphate + 2 oxidized [2Fe-2S]-[ferredoxin] + H2O = (2E)-4-hydroxy-3-methylbut-2-enyl diphosphate + 2 reduced [2Fe-2S]-[ferredoxin] + 2 H(+)</text>
        <dbReference type="Rhea" id="RHEA:24825"/>
        <dbReference type="Rhea" id="RHEA-COMP:10000"/>
        <dbReference type="Rhea" id="RHEA-COMP:10001"/>
        <dbReference type="ChEBI" id="CHEBI:15377"/>
        <dbReference type="ChEBI" id="CHEBI:15378"/>
        <dbReference type="ChEBI" id="CHEBI:33737"/>
        <dbReference type="ChEBI" id="CHEBI:33738"/>
        <dbReference type="ChEBI" id="CHEBI:57623"/>
        <dbReference type="ChEBI" id="CHEBI:128753"/>
        <dbReference type="EC" id="1.17.7.4"/>
    </reaction>
</comment>
<feature type="binding site" evidence="5">
    <location>
        <position position="236"/>
    </location>
    <ligand>
        <name>dimethylallyl diphosphate</name>
        <dbReference type="ChEBI" id="CHEBI:57623"/>
    </ligand>
</feature>
<dbReference type="PANTHER" id="PTHR30426:SF0">
    <property type="entry name" value="4-HYDROXY-3-METHYLBUT-2-ENYL DIPHOSPHATE REDUCTASE"/>
    <property type="match status" value="1"/>
</dbReference>
<dbReference type="GO" id="GO:0050992">
    <property type="term" value="P:dimethylallyl diphosphate biosynthetic process"/>
    <property type="evidence" value="ECO:0007669"/>
    <property type="project" value="UniProtKB-UniRule"/>
</dbReference>
<protein>
    <recommendedName>
        <fullName evidence="5">4-hydroxy-3-methylbut-2-enyl diphosphate reductase</fullName>
        <shortName evidence="5">HMBPP reductase</shortName>
        <ecNumber evidence="5">1.17.7.4</ecNumber>
    </recommendedName>
</protein>
<feature type="binding site" evidence="5">
    <location>
        <position position="136"/>
    </location>
    <ligand>
        <name>isopentenyl diphosphate</name>
        <dbReference type="ChEBI" id="CHEBI:128769"/>
    </ligand>
</feature>
<proteinExistence type="inferred from homology"/>
<evidence type="ECO:0000256" key="4">
    <source>
        <dbReference type="ARBA" id="ARBA00023014"/>
    </source>
</evidence>
<feature type="binding site" evidence="5">
    <location>
        <position position="235"/>
    </location>
    <ligand>
        <name>dimethylallyl diphosphate</name>
        <dbReference type="ChEBI" id="CHEBI:57623"/>
    </ligand>
</feature>
<accession>A0A432V4Z1</accession>
<feature type="binding site" evidence="5">
    <location>
        <position position="136"/>
    </location>
    <ligand>
        <name>dimethylallyl diphosphate</name>
        <dbReference type="ChEBI" id="CHEBI:57623"/>
    </ligand>
</feature>
<evidence type="ECO:0000256" key="3">
    <source>
        <dbReference type="ARBA" id="ARBA00023004"/>
    </source>
</evidence>
<dbReference type="EC" id="1.17.7.4" evidence="5"/>
<dbReference type="RefSeq" id="WP_128625230.1">
    <property type="nucleotide sequence ID" value="NZ_ML133511.1"/>
</dbReference>
<dbReference type="GO" id="GO:0046872">
    <property type="term" value="F:metal ion binding"/>
    <property type="evidence" value="ECO:0007669"/>
    <property type="project" value="UniProtKB-KW"/>
</dbReference>
<feature type="binding site" evidence="5">
    <location>
        <position position="86"/>
    </location>
    <ligand>
        <name>dimethylallyl diphosphate</name>
        <dbReference type="ChEBI" id="CHEBI:57623"/>
    </ligand>
</feature>
<dbReference type="NCBIfam" id="NF002190">
    <property type="entry name" value="PRK01045.1-4"/>
    <property type="match status" value="1"/>
</dbReference>
<comment type="pathway">
    <text evidence="5">Isoprenoid biosynthesis; dimethylallyl diphosphate biosynthesis; dimethylallyl diphosphate from (2E)-4-hydroxy-3-methylbutenyl diphosphate: step 1/1.</text>
</comment>
<feature type="binding site" evidence="5">
    <location>
        <position position="237"/>
    </location>
    <ligand>
        <name>dimethylallyl diphosphate</name>
        <dbReference type="ChEBI" id="CHEBI:57623"/>
    </ligand>
</feature>
<keyword evidence="3 5" id="KW-0408">Iron</keyword>
<feature type="binding site" evidence="5">
    <location>
        <position position="235"/>
    </location>
    <ligand>
        <name>isopentenyl diphosphate</name>
        <dbReference type="ChEBI" id="CHEBI:128769"/>
    </ligand>
</feature>
<dbReference type="GO" id="GO:0051539">
    <property type="term" value="F:4 iron, 4 sulfur cluster binding"/>
    <property type="evidence" value="ECO:0007669"/>
    <property type="project" value="UniProtKB-UniRule"/>
</dbReference>
<keyword evidence="5 6" id="KW-0560">Oxidoreductase</keyword>
<dbReference type="EMBL" id="RKST01000013">
    <property type="protein sequence ID" value="RUM97219.1"/>
    <property type="molecule type" value="Genomic_DNA"/>
</dbReference>
<dbReference type="PANTHER" id="PTHR30426">
    <property type="entry name" value="4-HYDROXY-3-METHYLBUT-2-ENYL DIPHOSPHATE REDUCTASE"/>
    <property type="match status" value="1"/>
</dbReference>
<evidence type="ECO:0000256" key="1">
    <source>
        <dbReference type="ARBA" id="ARBA00022485"/>
    </source>
</evidence>
<keyword evidence="1 5" id="KW-0004">4Fe-4S</keyword>
<dbReference type="GO" id="GO:0016114">
    <property type="term" value="P:terpenoid biosynthetic process"/>
    <property type="evidence" value="ECO:0007669"/>
    <property type="project" value="UniProtKB-UniRule"/>
</dbReference>
<gene>
    <name evidence="5 6" type="primary">ispH</name>
    <name evidence="6" type="ORF">EET67_13800</name>
</gene>
<dbReference type="CDD" id="cd13944">
    <property type="entry name" value="lytB_ispH"/>
    <property type="match status" value="1"/>
</dbReference>
<feature type="binding site" evidence="5">
    <location>
        <position position="280"/>
    </location>
    <ligand>
        <name>(2E)-4-hydroxy-3-methylbut-2-enyl diphosphate</name>
        <dbReference type="ChEBI" id="CHEBI:128753"/>
    </ligand>
</feature>
<feature type="binding site" evidence="5">
    <location>
        <position position="136"/>
    </location>
    <ligand>
        <name>(2E)-4-hydroxy-3-methylbut-2-enyl diphosphate</name>
        <dbReference type="ChEBI" id="CHEBI:128753"/>
    </ligand>
</feature>
<evidence type="ECO:0000256" key="2">
    <source>
        <dbReference type="ARBA" id="ARBA00022723"/>
    </source>
</evidence>